<comment type="caution">
    <text evidence="2">The sequence shown here is derived from an EMBL/GenBank/DDBJ whole genome shotgun (WGS) entry which is preliminary data.</text>
</comment>
<dbReference type="SUPFAM" id="SSF47336">
    <property type="entry name" value="ACP-like"/>
    <property type="match status" value="1"/>
</dbReference>
<name>A0A7K1L925_9ACTN</name>
<organism evidence="2 3">
    <name type="scientific">Actinomadura litoris</name>
    <dbReference type="NCBI Taxonomy" id="2678616"/>
    <lineage>
        <taxon>Bacteria</taxon>
        <taxon>Bacillati</taxon>
        <taxon>Actinomycetota</taxon>
        <taxon>Actinomycetes</taxon>
        <taxon>Streptosporangiales</taxon>
        <taxon>Thermomonosporaceae</taxon>
        <taxon>Actinomadura</taxon>
    </lineage>
</organism>
<dbReference type="InterPro" id="IPR036736">
    <property type="entry name" value="ACP-like_sf"/>
</dbReference>
<sequence length="95" mass="10435">MTYDAVVDGIRVAVRNVKGGARAGETVLESTCFWPTADPGQHSLAFDSLDFLELVVYLEDHNEWYVPEDMLDFEECQTVADLANLIVKACGTHGG</sequence>
<accession>A0A7K1L925</accession>
<feature type="domain" description="Carrier" evidence="1">
    <location>
        <begin position="43"/>
        <end position="86"/>
    </location>
</feature>
<reference evidence="2 3" key="1">
    <citation type="submission" date="2019-11" db="EMBL/GenBank/DDBJ databases">
        <authorList>
            <person name="Cao P."/>
        </authorList>
    </citation>
    <scope>NUCLEOTIDE SEQUENCE [LARGE SCALE GENOMIC DNA]</scope>
    <source>
        <strain evidence="2 3">NEAU-AAG5</strain>
    </source>
</reference>
<evidence type="ECO:0000313" key="2">
    <source>
        <dbReference type="EMBL" id="MUN40930.1"/>
    </source>
</evidence>
<dbReference type="EMBL" id="WOFH01000012">
    <property type="protein sequence ID" value="MUN40930.1"/>
    <property type="molecule type" value="Genomic_DNA"/>
</dbReference>
<protein>
    <recommendedName>
        <fullName evidence="1">Carrier domain-containing protein</fullName>
    </recommendedName>
</protein>
<evidence type="ECO:0000313" key="3">
    <source>
        <dbReference type="Proteomes" id="UP000432015"/>
    </source>
</evidence>
<gene>
    <name evidence="2" type="ORF">GNZ18_30645</name>
</gene>
<dbReference type="Gene3D" id="1.10.1200.10">
    <property type="entry name" value="ACP-like"/>
    <property type="match status" value="1"/>
</dbReference>
<keyword evidence="3" id="KW-1185">Reference proteome</keyword>
<dbReference type="RefSeq" id="WP_156220083.1">
    <property type="nucleotide sequence ID" value="NZ_WOFH01000012.1"/>
</dbReference>
<dbReference type="Proteomes" id="UP000432015">
    <property type="component" value="Unassembled WGS sequence"/>
</dbReference>
<dbReference type="Pfam" id="PF00550">
    <property type="entry name" value="PP-binding"/>
    <property type="match status" value="1"/>
</dbReference>
<dbReference type="AlphaFoldDB" id="A0A7K1L925"/>
<evidence type="ECO:0000259" key="1">
    <source>
        <dbReference type="Pfam" id="PF00550"/>
    </source>
</evidence>
<dbReference type="InterPro" id="IPR009081">
    <property type="entry name" value="PP-bd_ACP"/>
</dbReference>
<proteinExistence type="predicted"/>